<dbReference type="Gene3D" id="3.40.50.720">
    <property type="entry name" value="NAD(P)-binding Rossmann-like Domain"/>
    <property type="match status" value="1"/>
</dbReference>
<feature type="domain" description="NAD(P)-binding" evidence="1">
    <location>
        <begin position="7"/>
        <end position="222"/>
    </location>
</feature>
<evidence type="ECO:0000313" key="2">
    <source>
        <dbReference type="EMBL" id="MBO3099043.1"/>
    </source>
</evidence>
<dbReference type="RefSeq" id="WP_208234161.1">
    <property type="nucleotide sequence ID" value="NZ_JAGEVG010000013.1"/>
</dbReference>
<dbReference type="SUPFAM" id="SSF51735">
    <property type="entry name" value="NAD(P)-binding Rossmann-fold domains"/>
    <property type="match status" value="1"/>
</dbReference>
<dbReference type="InterPro" id="IPR016040">
    <property type="entry name" value="NAD(P)-bd_dom"/>
</dbReference>
<dbReference type="Proteomes" id="UP000681315">
    <property type="component" value="Unassembled WGS sequence"/>
</dbReference>
<accession>A0ABS3STK1</accession>
<dbReference type="PANTHER" id="PTHR15020:SF11">
    <property type="entry name" value="OS06G0360300 PROTEIN"/>
    <property type="match status" value="1"/>
</dbReference>
<gene>
    <name evidence="2" type="ORF">J4051_12235</name>
</gene>
<dbReference type="Pfam" id="PF13460">
    <property type="entry name" value="NAD_binding_10"/>
    <property type="match status" value="1"/>
</dbReference>
<reference evidence="2 3" key="1">
    <citation type="submission" date="2021-03" db="EMBL/GenBank/DDBJ databases">
        <title>Gelidibacter sp. nov., isolated from costal sediment.</title>
        <authorList>
            <person name="Lun K.-Y."/>
        </authorList>
    </citation>
    <scope>NUCLEOTIDE SEQUENCE [LARGE SCALE GENOMIC DNA]</scope>
    <source>
        <strain evidence="2 3">DF109</strain>
    </source>
</reference>
<organism evidence="2 3">
    <name type="scientific">Gelidibacter pelagius</name>
    <dbReference type="NCBI Taxonomy" id="2819985"/>
    <lineage>
        <taxon>Bacteria</taxon>
        <taxon>Pseudomonadati</taxon>
        <taxon>Bacteroidota</taxon>
        <taxon>Flavobacteriia</taxon>
        <taxon>Flavobacteriales</taxon>
        <taxon>Flavobacteriaceae</taxon>
        <taxon>Gelidibacter</taxon>
    </lineage>
</organism>
<comment type="caution">
    <text evidence="2">The sequence shown here is derived from an EMBL/GenBank/DDBJ whole genome shotgun (WGS) entry which is preliminary data.</text>
</comment>
<keyword evidence="3" id="KW-1185">Reference proteome</keyword>
<dbReference type="PANTHER" id="PTHR15020">
    <property type="entry name" value="FLAVIN REDUCTASE-RELATED"/>
    <property type="match status" value="1"/>
</dbReference>
<dbReference type="EMBL" id="JAGEVG010000013">
    <property type="protein sequence ID" value="MBO3099043.1"/>
    <property type="molecule type" value="Genomic_DNA"/>
</dbReference>
<name>A0ABS3STK1_9FLAO</name>
<sequence length="252" mass="28065">MKVLVVGASGATGRQLVNQLLIQGNEVKVIVRSTQNLTELWKNNDKVQIITASLLELSEEEMSNYVSDCSAVASCLGHNLNWKGIYGKPRKLVTDATKRLCSAIKNSSSKHPVKYVLMNTSGNQNRDLNEPISFAQNCVMCLLRLLLPPHVDNEKAADYLRTKIGQNDTYIEWVAVRPDGLINENEVTEYVIYPSPIRSAIFNAGKVSRINVGHFMSELINDDNLWSKWKGQMPVIYSKASVSNSNLSVVLL</sequence>
<dbReference type="InterPro" id="IPR036291">
    <property type="entry name" value="NAD(P)-bd_dom_sf"/>
</dbReference>
<evidence type="ECO:0000259" key="1">
    <source>
        <dbReference type="Pfam" id="PF13460"/>
    </source>
</evidence>
<evidence type="ECO:0000313" key="3">
    <source>
        <dbReference type="Proteomes" id="UP000681315"/>
    </source>
</evidence>
<proteinExistence type="predicted"/>
<protein>
    <submittedName>
        <fullName evidence="2">SDR family oxidoreductase</fullName>
    </submittedName>
</protein>